<dbReference type="Proteomes" id="UP000039217">
    <property type="component" value="Unassembled WGS sequence"/>
</dbReference>
<dbReference type="AlphaFoldDB" id="A0A655AF10"/>
<evidence type="ECO:0000313" key="7">
    <source>
        <dbReference type="Proteomes" id="UP000050164"/>
    </source>
</evidence>
<name>A0A655AF10_MYCTX</name>
<organism evidence="3 6">
    <name type="scientific">Mycobacterium tuberculosis</name>
    <dbReference type="NCBI Taxonomy" id="1773"/>
    <lineage>
        <taxon>Bacteria</taxon>
        <taxon>Bacillati</taxon>
        <taxon>Actinomycetota</taxon>
        <taxon>Actinomycetes</taxon>
        <taxon>Mycobacteriales</taxon>
        <taxon>Mycobacteriaceae</taxon>
        <taxon>Mycobacterium</taxon>
        <taxon>Mycobacterium tuberculosis complex</taxon>
    </lineage>
</organism>
<dbReference type="EMBL" id="CQQC01001576">
    <property type="protein sequence ID" value="CNW07265.1"/>
    <property type="molecule type" value="Genomic_DNA"/>
</dbReference>
<evidence type="ECO:0000313" key="6">
    <source>
        <dbReference type="Proteomes" id="UP000048948"/>
    </source>
</evidence>
<evidence type="ECO:0000313" key="2">
    <source>
        <dbReference type="EMBL" id="CKS34300.1"/>
    </source>
</evidence>
<feature type="compositionally biased region" description="Basic and acidic residues" evidence="1">
    <location>
        <begin position="79"/>
        <end position="95"/>
    </location>
</feature>
<dbReference type="Proteomes" id="UP000048948">
    <property type="component" value="Unassembled WGS sequence"/>
</dbReference>
<evidence type="ECO:0000313" key="5">
    <source>
        <dbReference type="Proteomes" id="UP000039217"/>
    </source>
</evidence>
<dbReference type="EMBL" id="CNGE01000367">
    <property type="protein sequence ID" value="CKS59119.1"/>
    <property type="molecule type" value="Genomic_DNA"/>
</dbReference>
<dbReference type="EMBL" id="CNFT01000790">
    <property type="protein sequence ID" value="CKS34300.1"/>
    <property type="molecule type" value="Genomic_DNA"/>
</dbReference>
<evidence type="ECO:0000313" key="3">
    <source>
        <dbReference type="EMBL" id="CKS59119.1"/>
    </source>
</evidence>
<sequence length="216" mass="23938">MGCRRHRGGGRDAGSAGIDADPAGRGFQVDRRDPAGSHRHRRGVDRHRDAAPARRRRQIRRVLRRGRGRGAAGQPRHPGQHESRIRFHRSDFPDRRRNHQVSAVYRSHAGAGRTGRGLRQGAGHVARSQARAGVLGIPRTQPIRRGAVDRRTKASTGPNRVGASQINIPRADLPLCRQWFPGFPPRPALEAGRGSRGDIPGQRPGAADVRQRRRRH</sequence>
<evidence type="ECO:0000256" key="1">
    <source>
        <dbReference type="SAM" id="MobiDB-lite"/>
    </source>
</evidence>
<accession>A0A655AF10</accession>
<feature type="compositionally biased region" description="Basic residues" evidence="1">
    <location>
        <begin position="53"/>
        <end position="68"/>
    </location>
</feature>
<protein>
    <submittedName>
        <fullName evidence="3">Uncharacterized protein</fullName>
    </submittedName>
</protein>
<evidence type="ECO:0000313" key="4">
    <source>
        <dbReference type="EMBL" id="CNW07265.1"/>
    </source>
</evidence>
<proteinExistence type="predicted"/>
<gene>
    <name evidence="4" type="ORF">ERS007661_03502</name>
    <name evidence="3" type="ORF">ERS027646_02132</name>
    <name evidence="2" type="ORF">ERS027659_02968</name>
</gene>
<feature type="region of interest" description="Disordered" evidence="1">
    <location>
        <begin position="1"/>
        <end position="130"/>
    </location>
</feature>
<reference evidence="5 6" key="1">
    <citation type="submission" date="2015-03" db="EMBL/GenBank/DDBJ databases">
        <authorList>
            <consortium name="Pathogen Informatics"/>
        </authorList>
    </citation>
    <scope>NUCLEOTIDE SEQUENCE [LARGE SCALE GENOMIC DNA]</scope>
    <source>
        <strain evidence="3 6">Bir 172</strain>
        <strain evidence="2 7">Bir 185</strain>
        <strain evidence="4 5">D00501624</strain>
    </source>
</reference>
<feature type="region of interest" description="Disordered" evidence="1">
    <location>
        <begin position="182"/>
        <end position="216"/>
    </location>
</feature>
<dbReference type="Proteomes" id="UP000050164">
    <property type="component" value="Unassembled WGS sequence"/>
</dbReference>